<dbReference type="InterPro" id="IPR018711">
    <property type="entry name" value="NAGPA"/>
</dbReference>
<protein>
    <submittedName>
        <fullName evidence="2">Stage II sporulation protein</fullName>
    </submittedName>
</protein>
<dbReference type="InterPro" id="IPR013693">
    <property type="entry name" value="SpoIID/LytB_N"/>
</dbReference>
<dbReference type="Pfam" id="PF05036">
    <property type="entry name" value="SPOR"/>
    <property type="match status" value="1"/>
</dbReference>
<proteinExistence type="predicted"/>
<dbReference type="EMBL" id="QAXS01000001">
    <property type="protein sequence ID" value="PTW03537.1"/>
    <property type="molecule type" value="Genomic_DNA"/>
</dbReference>
<gene>
    <name evidence="2" type="ORF">C8C76_101178</name>
</gene>
<dbReference type="InterPro" id="IPR036680">
    <property type="entry name" value="SPOR-like_sf"/>
</dbReference>
<evidence type="ECO:0000313" key="3">
    <source>
        <dbReference type="Proteomes" id="UP000244089"/>
    </source>
</evidence>
<dbReference type="Proteomes" id="UP000244089">
    <property type="component" value="Unassembled WGS sequence"/>
</dbReference>
<evidence type="ECO:0000313" key="2">
    <source>
        <dbReference type="EMBL" id="PTW03537.1"/>
    </source>
</evidence>
<dbReference type="InterPro" id="IPR007730">
    <property type="entry name" value="SPOR-like_dom"/>
</dbReference>
<evidence type="ECO:0000259" key="1">
    <source>
        <dbReference type="PROSITE" id="PS51724"/>
    </source>
</evidence>
<dbReference type="GO" id="GO:0042834">
    <property type="term" value="F:peptidoglycan binding"/>
    <property type="evidence" value="ECO:0007669"/>
    <property type="project" value="InterPro"/>
</dbReference>
<dbReference type="Pfam" id="PF08486">
    <property type="entry name" value="SpoIID"/>
    <property type="match status" value="1"/>
</dbReference>
<name>A0A2T5RT67_9FIRM</name>
<sequence>MIKLKSFTLKIIAFVLVFLTLAVVPVSAEYYQSGLVDFIQSKQQITVPIFSPTAEIRLQAEGDAVLTAAGAEDFRLEAGKEYYITQGEVELKQTELKSGWGVQIMASSSVENAHEFKNQVKIDFEEQIIVKEEEELFKVLAGAFSERAGAEKFQQQLQEAGFNGWVREIELQNQLSESEGTAAENQPAAQSANQEIGEGLNFYSAEGEKIREAHVFKIRGEFEAQDKKMQGEFQFGPLGSSVLFSYKTELEELTAYLLQSTFNAGAPEEALKAQAVLYRTSLLYQLETQGARLENLSNLNFGRLSPVFKEAAAATSGQVLVRNNEFYYNSDFSLKNLSRPRAGIVPLAQADYDYQEIINYYYDRAEMAELNELIDSELKFTARINRGLHFKEIRQMSWSGPRVITVVDYDLSVEELNLKPVLAQGVVPGREDLGDIIRSHSALAGVNGGYFHYSGRPLGLLYLDGVLVSEPLYQRTALLIDQDKGLSFSQVDWEGEFEVAELAESFKVNGVNRSAGAQEAVVYNSYYGGEMPALAEGYYDIVVRSGEILGTETEAGIKTPIPPDGYVLRVGAEKNELINMIPELKDKRAEFKNKFSPELKEKDILYAVGGGPRLLADGEIKITGEEEKFQPDILNGRAPRTALGLTSDNHLLMLTIDGRQEKLSIGMSLEETAQILKELGAVEAMNLDGGASARMVIRGFTMNSPSADRLISNGVIIDQEDE</sequence>
<dbReference type="PANTHER" id="PTHR40446:SF2">
    <property type="entry name" value="N-ACETYLGLUCOSAMINE-1-PHOSPHODIESTER ALPHA-N-ACETYLGLUCOSAMINIDASE"/>
    <property type="match status" value="1"/>
</dbReference>
<feature type="domain" description="SPOR" evidence="1">
    <location>
        <begin position="94"/>
        <end position="169"/>
    </location>
</feature>
<dbReference type="PANTHER" id="PTHR40446">
    <property type="entry name" value="N-ACETYLGLUCOSAMINE-1-PHOSPHODIESTER ALPHA-N-ACETYLGLUCOSAMINIDASE"/>
    <property type="match status" value="1"/>
</dbReference>
<dbReference type="OrthoDB" id="9809781at2"/>
<dbReference type="Pfam" id="PF09992">
    <property type="entry name" value="NAGPA"/>
    <property type="match status" value="1"/>
</dbReference>
<comment type="caution">
    <text evidence="2">The sequence shown here is derived from an EMBL/GenBank/DDBJ whole genome shotgun (WGS) entry which is preliminary data.</text>
</comment>
<dbReference type="AlphaFoldDB" id="A0A2T5RT67"/>
<dbReference type="Gene3D" id="3.30.70.1070">
    <property type="entry name" value="Sporulation related repeat"/>
    <property type="match status" value="1"/>
</dbReference>
<dbReference type="SUPFAM" id="SSF110997">
    <property type="entry name" value="Sporulation related repeat"/>
    <property type="match status" value="1"/>
</dbReference>
<accession>A0A2T5RT67</accession>
<organism evidence="2 3">
    <name type="scientific">Halanaerobium saccharolyticum</name>
    <dbReference type="NCBI Taxonomy" id="43595"/>
    <lineage>
        <taxon>Bacteria</taxon>
        <taxon>Bacillati</taxon>
        <taxon>Bacillota</taxon>
        <taxon>Clostridia</taxon>
        <taxon>Halanaerobiales</taxon>
        <taxon>Halanaerobiaceae</taxon>
        <taxon>Halanaerobium</taxon>
    </lineage>
</organism>
<reference evidence="2 3" key="1">
    <citation type="submission" date="2018-04" db="EMBL/GenBank/DDBJ databases">
        <title>Subsurface microbial communities from deep shales in Ohio and West Virginia, USA.</title>
        <authorList>
            <person name="Wrighton K."/>
        </authorList>
    </citation>
    <scope>NUCLEOTIDE SEQUENCE [LARGE SCALE GENOMIC DNA]</scope>
    <source>
        <strain evidence="2 3">WC1</strain>
    </source>
</reference>
<dbReference type="PROSITE" id="PS51724">
    <property type="entry name" value="SPOR"/>
    <property type="match status" value="1"/>
</dbReference>